<dbReference type="PANTHER" id="PTHR33889">
    <property type="entry name" value="OS04G0681850 PROTEIN"/>
    <property type="match status" value="1"/>
</dbReference>
<evidence type="ECO:0000313" key="3">
    <source>
        <dbReference type="Proteomes" id="UP001454036"/>
    </source>
</evidence>
<protein>
    <submittedName>
        <fullName evidence="2">Uncharacterized protein</fullName>
    </submittedName>
</protein>
<organism evidence="2 3">
    <name type="scientific">Lithospermum erythrorhizon</name>
    <name type="common">Purple gromwell</name>
    <name type="synonym">Lithospermum officinale var. erythrorhizon</name>
    <dbReference type="NCBI Taxonomy" id="34254"/>
    <lineage>
        <taxon>Eukaryota</taxon>
        <taxon>Viridiplantae</taxon>
        <taxon>Streptophyta</taxon>
        <taxon>Embryophyta</taxon>
        <taxon>Tracheophyta</taxon>
        <taxon>Spermatophyta</taxon>
        <taxon>Magnoliopsida</taxon>
        <taxon>eudicotyledons</taxon>
        <taxon>Gunneridae</taxon>
        <taxon>Pentapetalae</taxon>
        <taxon>asterids</taxon>
        <taxon>lamiids</taxon>
        <taxon>Boraginales</taxon>
        <taxon>Boraginaceae</taxon>
        <taxon>Boraginoideae</taxon>
        <taxon>Lithospermeae</taxon>
        <taxon>Lithospermum</taxon>
    </lineage>
</organism>
<keyword evidence="3" id="KW-1185">Reference proteome</keyword>
<evidence type="ECO:0000256" key="1">
    <source>
        <dbReference type="SAM" id="Coils"/>
    </source>
</evidence>
<proteinExistence type="predicted"/>
<dbReference type="PANTHER" id="PTHR33889:SF7">
    <property type="entry name" value="OS04G0681850 PROTEIN"/>
    <property type="match status" value="1"/>
</dbReference>
<accession>A0AAV3NU15</accession>
<reference evidence="2 3" key="1">
    <citation type="submission" date="2024-01" db="EMBL/GenBank/DDBJ databases">
        <title>The complete chloroplast genome sequence of Lithospermum erythrorhizon: insights into the phylogenetic relationship among Boraginaceae species and the maternal lineages of purple gromwells.</title>
        <authorList>
            <person name="Okada T."/>
            <person name="Watanabe K."/>
        </authorList>
    </citation>
    <scope>NUCLEOTIDE SEQUENCE [LARGE SCALE GENOMIC DNA]</scope>
</reference>
<sequence length="144" mass="17040">MSESYLNHYENEEENYRNLLIDLEQLLEEEEDEEVNVYENHLEQFLEEEEGGQLDENDLEQFIEEEGGGGRGGHSNQYDRAGEVWKKVKCGRKRVYVDIDRIPEIPLNERMTLDSLSNDLHVSYSILFRRFVSPALKCYQITFE</sequence>
<dbReference type="AlphaFoldDB" id="A0AAV3NU15"/>
<dbReference type="EMBL" id="BAABME010000291">
    <property type="protein sequence ID" value="GAA0141500.1"/>
    <property type="molecule type" value="Genomic_DNA"/>
</dbReference>
<comment type="caution">
    <text evidence="2">The sequence shown here is derived from an EMBL/GenBank/DDBJ whole genome shotgun (WGS) entry which is preliminary data.</text>
</comment>
<name>A0AAV3NU15_LITER</name>
<gene>
    <name evidence="2" type="ORF">LIER_02632</name>
</gene>
<evidence type="ECO:0000313" key="2">
    <source>
        <dbReference type="EMBL" id="GAA0141500.1"/>
    </source>
</evidence>
<dbReference type="Proteomes" id="UP001454036">
    <property type="component" value="Unassembled WGS sequence"/>
</dbReference>
<keyword evidence="1" id="KW-0175">Coiled coil</keyword>
<feature type="coiled-coil region" evidence="1">
    <location>
        <begin position="6"/>
        <end position="48"/>
    </location>
</feature>